<accession>A0A8X6FZY7</accession>
<sequence>MKKKDRMIFVTWASCSFSVLGILELSEGFSSAYRSKMPLGKMKDCPIFPFLERSYASRPAYCMPGAPVGDVFVYKCLSYICVMSVPVFEEQAKSRENIVW</sequence>
<dbReference type="Proteomes" id="UP000887116">
    <property type="component" value="Unassembled WGS sequence"/>
</dbReference>
<protein>
    <submittedName>
        <fullName evidence="1">Uncharacterized protein</fullName>
    </submittedName>
</protein>
<evidence type="ECO:0000313" key="2">
    <source>
        <dbReference type="Proteomes" id="UP000887116"/>
    </source>
</evidence>
<keyword evidence="2" id="KW-1185">Reference proteome</keyword>
<gene>
    <name evidence="1" type="ORF">TNCT_621061</name>
</gene>
<dbReference type="EMBL" id="BMAO01014019">
    <property type="protein sequence ID" value="GFQ92382.1"/>
    <property type="molecule type" value="Genomic_DNA"/>
</dbReference>
<proteinExistence type="predicted"/>
<dbReference type="AlphaFoldDB" id="A0A8X6FZY7"/>
<comment type="caution">
    <text evidence="1">The sequence shown here is derived from an EMBL/GenBank/DDBJ whole genome shotgun (WGS) entry which is preliminary data.</text>
</comment>
<reference evidence="1" key="1">
    <citation type="submission" date="2020-07" db="EMBL/GenBank/DDBJ databases">
        <title>Multicomponent nature underlies the extraordinary mechanical properties of spider dragline silk.</title>
        <authorList>
            <person name="Kono N."/>
            <person name="Nakamura H."/>
            <person name="Mori M."/>
            <person name="Yoshida Y."/>
            <person name="Ohtoshi R."/>
            <person name="Malay A.D."/>
            <person name="Moran D.A.P."/>
            <person name="Tomita M."/>
            <person name="Numata K."/>
            <person name="Arakawa K."/>
        </authorList>
    </citation>
    <scope>NUCLEOTIDE SEQUENCE</scope>
</reference>
<evidence type="ECO:0000313" key="1">
    <source>
        <dbReference type="EMBL" id="GFQ92382.1"/>
    </source>
</evidence>
<name>A0A8X6FZY7_TRICU</name>
<organism evidence="1 2">
    <name type="scientific">Trichonephila clavata</name>
    <name type="common">Joro spider</name>
    <name type="synonym">Nephila clavata</name>
    <dbReference type="NCBI Taxonomy" id="2740835"/>
    <lineage>
        <taxon>Eukaryota</taxon>
        <taxon>Metazoa</taxon>
        <taxon>Ecdysozoa</taxon>
        <taxon>Arthropoda</taxon>
        <taxon>Chelicerata</taxon>
        <taxon>Arachnida</taxon>
        <taxon>Araneae</taxon>
        <taxon>Araneomorphae</taxon>
        <taxon>Entelegynae</taxon>
        <taxon>Araneoidea</taxon>
        <taxon>Nephilidae</taxon>
        <taxon>Trichonephila</taxon>
    </lineage>
</organism>
<dbReference type="OrthoDB" id="10277350at2759"/>